<dbReference type="GO" id="GO:0033281">
    <property type="term" value="C:TAT protein transport complex"/>
    <property type="evidence" value="ECO:0007669"/>
    <property type="project" value="UniProtKB-UniRule"/>
</dbReference>
<keyword evidence="8 9" id="KW-0472">Membrane</keyword>
<evidence type="ECO:0000256" key="5">
    <source>
        <dbReference type="ARBA" id="ARBA00022927"/>
    </source>
</evidence>
<evidence type="ECO:0000256" key="10">
    <source>
        <dbReference type="SAM" id="MobiDB-lite"/>
    </source>
</evidence>
<comment type="caution">
    <text evidence="12">The sequence shown here is derived from an EMBL/GenBank/DDBJ whole genome shotgun (WGS) entry which is preliminary data.</text>
</comment>
<evidence type="ECO:0000256" key="4">
    <source>
        <dbReference type="ARBA" id="ARBA00022692"/>
    </source>
</evidence>
<evidence type="ECO:0000256" key="6">
    <source>
        <dbReference type="ARBA" id="ARBA00022989"/>
    </source>
</evidence>
<comment type="function">
    <text evidence="9">Part of the twin-arginine translocation (Tat) system that transports large folded proteins containing a characteristic twin-arginine motif in their signal peptide across membranes. Together with TatC, TatB is part of a receptor directly interacting with Tat signal peptides. TatB may form an oligomeric binding site that transiently accommodates folded Tat precursor proteins before their translocation.</text>
</comment>
<keyword evidence="5 9" id="KW-0653">Protein transport</keyword>
<evidence type="ECO:0000313" key="12">
    <source>
        <dbReference type="EMBL" id="NDL59727.1"/>
    </source>
</evidence>
<accession>A0A7K3M9Q3</accession>
<keyword evidence="2 9" id="KW-0813">Transport</keyword>
<feature type="transmembrane region" description="Helical" evidence="11">
    <location>
        <begin position="6"/>
        <end position="22"/>
    </location>
</feature>
<sequence length="196" mass="20377">MSDIGIGEIAVILVVALIVFGPDRLPTMIKQASAFINDLRKMVTSARRDLTESVSDLGIDENDLKTLTDLRNPKSYLRQKVLEGVDPSELGLDEFEDLGERLELPNKKKQPRATNGAAKRKPATNGASNRAGSTRASTPGAGTSHSGAARTTASRGPQGSVAGSSSEPADAAASTAEGAATAKTTPTGARFDPDTT</sequence>
<evidence type="ECO:0000313" key="13">
    <source>
        <dbReference type="Proteomes" id="UP000460435"/>
    </source>
</evidence>
<dbReference type="Pfam" id="PF02416">
    <property type="entry name" value="TatA_B_E"/>
    <property type="match status" value="1"/>
</dbReference>
<dbReference type="Gene3D" id="1.20.5.3310">
    <property type="match status" value="1"/>
</dbReference>
<name>A0A7K3M9Q3_9ACTN</name>
<dbReference type="PRINTS" id="PR01506">
    <property type="entry name" value="TATBPROTEIN"/>
</dbReference>
<keyword evidence="13" id="KW-1185">Reference proteome</keyword>
<comment type="similarity">
    <text evidence="9">Belongs to the TatB family.</text>
</comment>
<evidence type="ECO:0000256" key="2">
    <source>
        <dbReference type="ARBA" id="ARBA00022448"/>
    </source>
</evidence>
<evidence type="ECO:0000256" key="3">
    <source>
        <dbReference type="ARBA" id="ARBA00022475"/>
    </source>
</evidence>
<dbReference type="InterPro" id="IPR018448">
    <property type="entry name" value="TatB"/>
</dbReference>
<keyword evidence="7 9" id="KW-0811">Translocation</keyword>
<feature type="compositionally biased region" description="Low complexity" evidence="10">
    <location>
        <begin position="162"/>
        <end position="189"/>
    </location>
</feature>
<feature type="compositionally biased region" description="Polar residues" evidence="10">
    <location>
        <begin position="125"/>
        <end position="157"/>
    </location>
</feature>
<dbReference type="AlphaFoldDB" id="A0A7K3M9Q3"/>
<evidence type="ECO:0000256" key="7">
    <source>
        <dbReference type="ARBA" id="ARBA00023010"/>
    </source>
</evidence>
<dbReference type="Proteomes" id="UP000460435">
    <property type="component" value="Unassembled WGS sequence"/>
</dbReference>
<evidence type="ECO:0000256" key="8">
    <source>
        <dbReference type="ARBA" id="ARBA00023136"/>
    </source>
</evidence>
<gene>
    <name evidence="9 12" type="primary">tatB</name>
    <name evidence="12" type="ORF">F7O44_21890</name>
</gene>
<evidence type="ECO:0000256" key="1">
    <source>
        <dbReference type="ARBA" id="ARBA00004167"/>
    </source>
</evidence>
<dbReference type="GO" id="GO:0043953">
    <property type="term" value="P:protein transport by the Tat complex"/>
    <property type="evidence" value="ECO:0007669"/>
    <property type="project" value="UniProtKB-UniRule"/>
</dbReference>
<comment type="subunit">
    <text evidence="9">The Tat system comprises two distinct complexes: a TatABC complex, containing multiple copies of TatA, TatB and TatC subunits, and a separate TatA complex, containing only TatA subunits. Substrates initially bind to the TatABC complex, which probably triggers association of the separate TatA complex to form the active translocon.</text>
</comment>
<keyword evidence="6 9" id="KW-1133">Transmembrane helix</keyword>
<organism evidence="12 13">
    <name type="scientific">Phytoactinopolyspora mesophila</name>
    <dbReference type="NCBI Taxonomy" id="2650750"/>
    <lineage>
        <taxon>Bacteria</taxon>
        <taxon>Bacillati</taxon>
        <taxon>Actinomycetota</taxon>
        <taxon>Actinomycetes</taxon>
        <taxon>Jiangellales</taxon>
        <taxon>Jiangellaceae</taxon>
        <taxon>Phytoactinopolyspora</taxon>
    </lineage>
</organism>
<proteinExistence type="inferred from homology"/>
<dbReference type="EMBL" id="WLZY01000008">
    <property type="protein sequence ID" value="NDL59727.1"/>
    <property type="molecule type" value="Genomic_DNA"/>
</dbReference>
<dbReference type="RefSeq" id="WP_162452416.1">
    <property type="nucleotide sequence ID" value="NZ_WLZY01000008.1"/>
</dbReference>
<keyword evidence="4 9" id="KW-0812">Transmembrane</keyword>
<comment type="subcellular location">
    <subcellularLocation>
        <location evidence="9">Cell membrane</location>
        <topology evidence="9">Single-pass membrane protein</topology>
    </subcellularLocation>
    <subcellularLocation>
        <location evidence="1">Membrane</location>
        <topology evidence="1">Single-pass membrane protein</topology>
    </subcellularLocation>
</comment>
<evidence type="ECO:0000256" key="9">
    <source>
        <dbReference type="HAMAP-Rule" id="MF_00237"/>
    </source>
</evidence>
<dbReference type="HAMAP" id="MF_00237">
    <property type="entry name" value="TatB"/>
    <property type="match status" value="1"/>
</dbReference>
<dbReference type="GO" id="GO:0008320">
    <property type="term" value="F:protein transmembrane transporter activity"/>
    <property type="evidence" value="ECO:0007669"/>
    <property type="project" value="UniProtKB-UniRule"/>
</dbReference>
<evidence type="ECO:0000256" key="11">
    <source>
        <dbReference type="SAM" id="Phobius"/>
    </source>
</evidence>
<keyword evidence="3 9" id="KW-1003">Cell membrane</keyword>
<protein>
    <recommendedName>
        <fullName evidence="9">Sec-independent protein translocase protein TatB</fullName>
    </recommendedName>
</protein>
<dbReference type="InterPro" id="IPR003369">
    <property type="entry name" value="TatA/B/E"/>
</dbReference>
<dbReference type="NCBIfam" id="TIGR01410">
    <property type="entry name" value="tatB"/>
    <property type="match status" value="1"/>
</dbReference>
<reference evidence="12 13" key="1">
    <citation type="submission" date="2019-11" db="EMBL/GenBank/DDBJ databases">
        <authorList>
            <person name="Li X.-J."/>
            <person name="Feng X.-M."/>
        </authorList>
    </citation>
    <scope>NUCLEOTIDE SEQUENCE [LARGE SCALE GENOMIC DNA]</scope>
    <source>
        <strain evidence="12 13">XMNu-373</strain>
    </source>
</reference>
<feature type="region of interest" description="Disordered" evidence="10">
    <location>
        <begin position="101"/>
        <end position="196"/>
    </location>
</feature>